<dbReference type="GO" id="GO:0005975">
    <property type="term" value="P:carbohydrate metabolic process"/>
    <property type="evidence" value="ECO:0007669"/>
    <property type="project" value="InterPro"/>
</dbReference>
<name>A0A366I3J4_9FIRM</name>
<feature type="binding site" evidence="13">
    <location>
        <position position="32"/>
    </location>
    <ligand>
        <name>a divalent metal cation</name>
        <dbReference type="ChEBI" id="CHEBI:60240"/>
    </ligand>
</feature>
<evidence type="ECO:0000256" key="1">
    <source>
        <dbReference type="ARBA" id="ARBA00001782"/>
    </source>
</evidence>
<dbReference type="AlphaFoldDB" id="A0A366I3J4"/>
<dbReference type="NCBIfam" id="TIGR01163">
    <property type="entry name" value="rpe"/>
    <property type="match status" value="1"/>
</dbReference>
<dbReference type="EC" id="5.1.3.1" evidence="7 10"/>
<dbReference type="FunFam" id="3.20.20.70:FF:000004">
    <property type="entry name" value="Ribulose-phosphate 3-epimerase"/>
    <property type="match status" value="1"/>
</dbReference>
<dbReference type="GO" id="GO:0006098">
    <property type="term" value="P:pentose-phosphate shunt"/>
    <property type="evidence" value="ECO:0007669"/>
    <property type="project" value="UniProtKB-UniRule"/>
</dbReference>
<dbReference type="NCBIfam" id="NF004076">
    <property type="entry name" value="PRK05581.1-4"/>
    <property type="match status" value="1"/>
</dbReference>
<dbReference type="InterPro" id="IPR013785">
    <property type="entry name" value="Aldolase_TIM"/>
</dbReference>
<gene>
    <name evidence="15" type="ORF">DES36_11420</name>
</gene>
<dbReference type="GO" id="GO:0004750">
    <property type="term" value="F:D-ribulose-phosphate 3-epimerase activity"/>
    <property type="evidence" value="ECO:0007669"/>
    <property type="project" value="UniProtKB-UniRule"/>
</dbReference>
<evidence type="ECO:0000313" key="15">
    <source>
        <dbReference type="EMBL" id="RBP61338.1"/>
    </source>
</evidence>
<accession>A0A366I3J4</accession>
<dbReference type="CDD" id="cd00429">
    <property type="entry name" value="RPE"/>
    <property type="match status" value="1"/>
</dbReference>
<dbReference type="PROSITE" id="PS01085">
    <property type="entry name" value="RIBUL_P_3_EPIMER_1"/>
    <property type="match status" value="1"/>
</dbReference>
<evidence type="ECO:0000256" key="14">
    <source>
        <dbReference type="PIRSR" id="PIRSR001461-3"/>
    </source>
</evidence>
<dbReference type="Proteomes" id="UP000253490">
    <property type="component" value="Unassembled WGS sequence"/>
</dbReference>
<keyword evidence="13" id="KW-0862">Zinc</keyword>
<proteinExistence type="inferred from homology"/>
<dbReference type="Gene3D" id="3.20.20.70">
    <property type="entry name" value="Aldolase class I"/>
    <property type="match status" value="1"/>
</dbReference>
<evidence type="ECO:0000313" key="16">
    <source>
        <dbReference type="Proteomes" id="UP000253490"/>
    </source>
</evidence>
<comment type="similarity">
    <text evidence="6 11">Belongs to the ribulose-phosphate 3-epimerase family.</text>
</comment>
<evidence type="ECO:0000256" key="7">
    <source>
        <dbReference type="ARBA" id="ARBA00013188"/>
    </source>
</evidence>
<keyword evidence="11" id="KW-0119">Carbohydrate metabolism</keyword>
<dbReference type="PANTHER" id="PTHR11749">
    <property type="entry name" value="RIBULOSE-5-PHOSPHATE-3-EPIMERASE"/>
    <property type="match status" value="1"/>
</dbReference>
<dbReference type="SUPFAM" id="SSF51366">
    <property type="entry name" value="Ribulose-phoshate binding barrel"/>
    <property type="match status" value="1"/>
</dbReference>
<evidence type="ECO:0000256" key="4">
    <source>
        <dbReference type="ARBA" id="ARBA00001947"/>
    </source>
</evidence>
<dbReference type="GO" id="GO:0005737">
    <property type="term" value="C:cytoplasm"/>
    <property type="evidence" value="ECO:0007669"/>
    <property type="project" value="UniProtKB-ARBA"/>
</dbReference>
<dbReference type="InterPro" id="IPR000056">
    <property type="entry name" value="Ribul_P_3_epim-like"/>
</dbReference>
<keyword evidence="9 11" id="KW-0413">Isomerase</keyword>
<evidence type="ECO:0000256" key="8">
    <source>
        <dbReference type="ARBA" id="ARBA00022723"/>
    </source>
</evidence>
<comment type="cofactor">
    <cofactor evidence="13">
        <name>a divalent metal cation</name>
        <dbReference type="ChEBI" id="CHEBI:60240"/>
    </cofactor>
    <text evidence="13">Binds 1 divalent metal cation per subunit.</text>
</comment>
<evidence type="ECO:0000256" key="12">
    <source>
        <dbReference type="PIRSR" id="PIRSR001461-1"/>
    </source>
</evidence>
<evidence type="ECO:0000256" key="10">
    <source>
        <dbReference type="NCBIfam" id="TIGR01163"/>
    </source>
</evidence>
<dbReference type="GO" id="GO:0046872">
    <property type="term" value="F:metal ion binding"/>
    <property type="evidence" value="ECO:0007669"/>
    <property type="project" value="UniProtKB-KW"/>
</dbReference>
<feature type="binding site" evidence="13">
    <location>
        <position position="174"/>
    </location>
    <ligand>
        <name>a divalent metal cation</name>
        <dbReference type="ChEBI" id="CHEBI:60240"/>
    </ligand>
</feature>
<dbReference type="PROSITE" id="PS01086">
    <property type="entry name" value="RIBUL_P_3_EPIMER_2"/>
    <property type="match status" value="1"/>
</dbReference>
<sequence length="219" mass="24234">MIKVSASIMCGNSMKYGEELRRLEEANVDLIHFDMMDGSFVPNIAMGLYLLEAMKKNTNIPFDVHLAAWEPSRYYEEIAGYGVEYLSIHAEAVKHLHRDIQKINSLGMGAGVVLNPATNANVLEYIIEDIKMVTVMTVDPGFAGQKFIPSQLKKIQEVKKMAEKYNKDLLISVDGNINANTIPNCVANGANVLVAGTSSIFKGDDADYKKLVEIMKESV</sequence>
<dbReference type="RefSeq" id="WP_113921166.1">
    <property type="nucleotide sequence ID" value="NZ_QNRX01000014.1"/>
</dbReference>
<dbReference type="InterPro" id="IPR011060">
    <property type="entry name" value="RibuloseP-bd_barrel"/>
</dbReference>
<keyword evidence="16" id="KW-1185">Reference proteome</keyword>
<keyword evidence="13" id="KW-0170">Cobalt</keyword>
<dbReference type="PIRSF" id="PIRSF001461">
    <property type="entry name" value="RPE"/>
    <property type="match status" value="1"/>
</dbReference>
<feature type="binding site" evidence="14">
    <location>
        <position position="65"/>
    </location>
    <ligand>
        <name>substrate</name>
    </ligand>
</feature>
<feature type="active site" description="Proton donor" evidence="12">
    <location>
        <position position="174"/>
    </location>
</feature>
<organism evidence="15 16">
    <name type="scientific">Alkalibaculum bacchi</name>
    <dbReference type="NCBI Taxonomy" id="645887"/>
    <lineage>
        <taxon>Bacteria</taxon>
        <taxon>Bacillati</taxon>
        <taxon>Bacillota</taxon>
        <taxon>Clostridia</taxon>
        <taxon>Eubacteriales</taxon>
        <taxon>Eubacteriaceae</taxon>
        <taxon>Alkalibaculum</taxon>
    </lineage>
</organism>
<dbReference type="InterPro" id="IPR026019">
    <property type="entry name" value="Ribul_P_3_epim"/>
</dbReference>
<comment type="caution">
    <text evidence="15">The sequence shown here is derived from an EMBL/GenBank/DDBJ whole genome shotgun (WGS) entry which is preliminary data.</text>
</comment>
<evidence type="ECO:0000256" key="13">
    <source>
        <dbReference type="PIRSR" id="PIRSR001461-2"/>
    </source>
</evidence>
<evidence type="ECO:0000256" key="2">
    <source>
        <dbReference type="ARBA" id="ARBA00001936"/>
    </source>
</evidence>
<protein>
    <recommendedName>
        <fullName evidence="7 10">Ribulose-phosphate 3-epimerase</fullName>
        <ecNumber evidence="7 10">5.1.3.1</ecNumber>
    </recommendedName>
</protein>
<evidence type="ECO:0000256" key="9">
    <source>
        <dbReference type="ARBA" id="ARBA00023235"/>
    </source>
</evidence>
<feature type="binding site" evidence="13">
    <location>
        <position position="34"/>
    </location>
    <ligand>
        <name>a divalent metal cation</name>
        <dbReference type="ChEBI" id="CHEBI:60240"/>
    </ligand>
</feature>
<comment type="cofactor">
    <cofactor evidence="2">
        <name>Mn(2+)</name>
        <dbReference type="ChEBI" id="CHEBI:29035"/>
    </cofactor>
</comment>
<feature type="binding site" evidence="14">
    <location>
        <begin position="141"/>
        <end position="144"/>
    </location>
    <ligand>
        <name>substrate</name>
    </ligand>
</feature>
<dbReference type="EMBL" id="QNRX01000014">
    <property type="protein sequence ID" value="RBP61338.1"/>
    <property type="molecule type" value="Genomic_DNA"/>
</dbReference>
<evidence type="ECO:0000256" key="3">
    <source>
        <dbReference type="ARBA" id="ARBA00001941"/>
    </source>
</evidence>
<reference evidence="15 16" key="1">
    <citation type="submission" date="2018-06" db="EMBL/GenBank/DDBJ databases">
        <title>Genomic Encyclopedia of Type Strains, Phase IV (KMG-IV): sequencing the most valuable type-strain genomes for metagenomic binning, comparative biology and taxonomic classification.</title>
        <authorList>
            <person name="Goeker M."/>
        </authorList>
    </citation>
    <scope>NUCLEOTIDE SEQUENCE [LARGE SCALE GENOMIC DNA]</scope>
    <source>
        <strain evidence="15 16">DSM 22112</strain>
    </source>
</reference>
<dbReference type="Pfam" id="PF00834">
    <property type="entry name" value="Ribul_P_3_epim"/>
    <property type="match status" value="1"/>
</dbReference>
<evidence type="ECO:0000256" key="5">
    <source>
        <dbReference type="ARBA" id="ARBA00001954"/>
    </source>
</evidence>
<feature type="binding site" evidence="14">
    <location>
        <position position="7"/>
    </location>
    <ligand>
        <name>substrate</name>
    </ligand>
</feature>
<comment type="cofactor">
    <cofactor evidence="3">
        <name>Co(2+)</name>
        <dbReference type="ChEBI" id="CHEBI:48828"/>
    </cofactor>
</comment>
<feature type="active site" description="Proton acceptor" evidence="12">
    <location>
        <position position="34"/>
    </location>
</feature>
<evidence type="ECO:0000256" key="6">
    <source>
        <dbReference type="ARBA" id="ARBA00009541"/>
    </source>
</evidence>
<feature type="binding site" evidence="13">
    <location>
        <position position="65"/>
    </location>
    <ligand>
        <name>a divalent metal cation</name>
        <dbReference type="ChEBI" id="CHEBI:60240"/>
    </ligand>
</feature>
<evidence type="ECO:0000256" key="11">
    <source>
        <dbReference type="PIRNR" id="PIRNR001461"/>
    </source>
</evidence>
<keyword evidence="13" id="KW-0464">Manganese</keyword>
<comment type="cofactor">
    <cofactor evidence="4">
        <name>Zn(2+)</name>
        <dbReference type="ChEBI" id="CHEBI:29105"/>
    </cofactor>
</comment>
<dbReference type="OrthoDB" id="1645589at2"/>
<keyword evidence="8 13" id="KW-0479">Metal-binding</keyword>
<comment type="cofactor">
    <cofactor evidence="5">
        <name>Fe(2+)</name>
        <dbReference type="ChEBI" id="CHEBI:29033"/>
    </cofactor>
</comment>
<comment type="catalytic activity">
    <reaction evidence="1 11">
        <text>D-ribulose 5-phosphate = D-xylulose 5-phosphate</text>
        <dbReference type="Rhea" id="RHEA:13677"/>
        <dbReference type="ChEBI" id="CHEBI:57737"/>
        <dbReference type="ChEBI" id="CHEBI:58121"/>
        <dbReference type="EC" id="5.1.3.1"/>
    </reaction>
</comment>